<evidence type="ECO:0000256" key="7">
    <source>
        <dbReference type="SAM" id="MobiDB-lite"/>
    </source>
</evidence>
<evidence type="ECO:0000256" key="3">
    <source>
        <dbReference type="ARBA" id="ARBA00023125"/>
    </source>
</evidence>
<dbReference type="SMART" id="SM00382">
    <property type="entry name" value="AAA"/>
    <property type="match status" value="1"/>
</dbReference>
<evidence type="ECO:0000256" key="5">
    <source>
        <dbReference type="PROSITE-ProRule" id="PRU00339"/>
    </source>
</evidence>
<reference evidence="9 10" key="1">
    <citation type="journal article" date="2009" name="Stand. Genomic Sci.">
        <title>Complete genome sequence of Stackebrandtia nassauensis type strain (LLR-40K-21).</title>
        <authorList>
            <person name="Munk C."/>
            <person name="Lapidus A."/>
            <person name="Copeland A."/>
            <person name="Jando M."/>
            <person name="Mayilraj S."/>
            <person name="Glavina Del Rio T."/>
            <person name="Nolan M."/>
            <person name="Chen F."/>
            <person name="Lucas S."/>
            <person name="Tice H."/>
            <person name="Cheng J.F."/>
            <person name="Han C."/>
            <person name="Detter J.C."/>
            <person name="Bruce D."/>
            <person name="Goodwin L."/>
            <person name="Chain P."/>
            <person name="Pitluck S."/>
            <person name="Goker M."/>
            <person name="Ovchinikova G."/>
            <person name="Pati A."/>
            <person name="Ivanova N."/>
            <person name="Mavromatis K."/>
            <person name="Chen A."/>
            <person name="Palaniappan K."/>
            <person name="Land M."/>
            <person name="Hauser L."/>
            <person name="Chang Y.J."/>
            <person name="Jeffries C.D."/>
            <person name="Bristow J."/>
            <person name="Eisen J.A."/>
            <person name="Markowitz V."/>
            <person name="Hugenholtz P."/>
            <person name="Kyrpides N.C."/>
            <person name="Klenk H.P."/>
        </authorList>
    </citation>
    <scope>NUCLEOTIDE SEQUENCE [LARGE SCALE GENOMIC DNA]</scope>
    <source>
        <strain evidence="10">DSM 44728 / CIP 108903 / NRRL B-16338 / NBRC 102104 / LLR-40K-21</strain>
    </source>
</reference>
<dbReference type="InterPro" id="IPR011990">
    <property type="entry name" value="TPR-like_helical_dom_sf"/>
</dbReference>
<dbReference type="CDD" id="cd15831">
    <property type="entry name" value="BTAD"/>
    <property type="match status" value="1"/>
</dbReference>
<dbReference type="InterPro" id="IPR036388">
    <property type="entry name" value="WH-like_DNA-bd_sf"/>
</dbReference>
<dbReference type="RefSeq" id="WP_013018569.1">
    <property type="nucleotide sequence ID" value="NC_013947.1"/>
</dbReference>
<feature type="compositionally biased region" description="Basic and acidic residues" evidence="7">
    <location>
        <begin position="1"/>
        <end position="12"/>
    </location>
</feature>
<evidence type="ECO:0000256" key="4">
    <source>
        <dbReference type="ARBA" id="ARBA00023163"/>
    </source>
</evidence>
<feature type="DNA-binding region" description="OmpR/PhoB-type" evidence="6">
    <location>
        <begin position="15"/>
        <end position="112"/>
    </location>
</feature>
<dbReference type="EMBL" id="CP001778">
    <property type="protein sequence ID" value="ADD42998.1"/>
    <property type="molecule type" value="Genomic_DNA"/>
</dbReference>
<dbReference type="GO" id="GO:0003677">
    <property type="term" value="F:DNA binding"/>
    <property type="evidence" value="ECO:0007669"/>
    <property type="project" value="UniProtKB-UniRule"/>
</dbReference>
<dbReference type="PROSITE" id="PS50005">
    <property type="entry name" value="TPR"/>
    <property type="match status" value="1"/>
</dbReference>
<proteinExistence type="inferred from homology"/>
<dbReference type="InterPro" id="IPR005158">
    <property type="entry name" value="BTAD"/>
</dbReference>
<dbReference type="Gene3D" id="1.25.40.10">
    <property type="entry name" value="Tetratricopeptide repeat domain"/>
    <property type="match status" value="3"/>
</dbReference>
<dbReference type="Proteomes" id="UP000000844">
    <property type="component" value="Chromosome"/>
</dbReference>
<feature type="repeat" description="TPR" evidence="5">
    <location>
        <begin position="815"/>
        <end position="848"/>
    </location>
</feature>
<dbReference type="PANTHER" id="PTHR35807:SF1">
    <property type="entry name" value="TRANSCRIPTIONAL REGULATOR REDD"/>
    <property type="match status" value="1"/>
</dbReference>
<feature type="domain" description="OmpR/PhoB-type" evidence="8">
    <location>
        <begin position="15"/>
        <end position="112"/>
    </location>
</feature>
<dbReference type="InterPro" id="IPR019734">
    <property type="entry name" value="TPR_rpt"/>
</dbReference>
<dbReference type="eggNOG" id="COG3903">
    <property type="taxonomic scope" value="Bacteria"/>
</dbReference>
<keyword evidence="5" id="KW-0802">TPR repeat</keyword>
<protein>
    <submittedName>
        <fullName evidence="9">Transcriptional regulator, SARP family</fullName>
    </submittedName>
</protein>
<dbReference type="InterPro" id="IPR001867">
    <property type="entry name" value="OmpR/PhoB-type_DNA-bd"/>
</dbReference>
<dbReference type="AlphaFoldDB" id="D3PUI5"/>
<gene>
    <name evidence="9" type="ordered locus">Snas_3332</name>
</gene>
<dbReference type="PRINTS" id="PR00364">
    <property type="entry name" value="DISEASERSIST"/>
</dbReference>
<dbReference type="PROSITE" id="PS51755">
    <property type="entry name" value="OMPR_PHOB"/>
    <property type="match status" value="1"/>
</dbReference>
<comment type="similarity">
    <text evidence="1">Belongs to the AfsR/DnrI/RedD regulatory family.</text>
</comment>
<dbReference type="eggNOG" id="COG3629">
    <property type="taxonomic scope" value="Bacteria"/>
</dbReference>
<dbReference type="Pfam" id="PF03704">
    <property type="entry name" value="BTAD"/>
    <property type="match status" value="1"/>
</dbReference>
<dbReference type="SMART" id="SM01043">
    <property type="entry name" value="BTAD"/>
    <property type="match status" value="1"/>
</dbReference>
<dbReference type="Pfam" id="PF13424">
    <property type="entry name" value="TPR_12"/>
    <property type="match status" value="1"/>
</dbReference>
<dbReference type="KEGG" id="sna:Snas_3332"/>
<dbReference type="PANTHER" id="PTHR35807">
    <property type="entry name" value="TRANSCRIPTIONAL REGULATOR REDD-RELATED"/>
    <property type="match status" value="1"/>
</dbReference>
<name>D3PUI5_STANL</name>
<dbReference type="GO" id="GO:0000160">
    <property type="term" value="P:phosphorelay signal transduction system"/>
    <property type="evidence" value="ECO:0007669"/>
    <property type="project" value="InterPro"/>
</dbReference>
<keyword evidence="4" id="KW-0804">Transcription</keyword>
<sequence length="1025" mass="112677">MTDTASRSRNEPDATPTPASGGDTGFRLLGPLEVTHHGEVLEVPPGRQQALLAALLLRPGEIVSAPTLIEQVWGGDADRTVLNVCVMRLRRSLKDPNRELVRAEGNGYRIAAAPDTVDLHRFRKLCERAGTARDRGDPAAERDALHQALALWRGDALSGIASSVLQAEVVPILEEERLAATERRVDADLDGEAHAEVIGELRQLVADHPFRERFWCQLLLALYRSGRQSEALDAYRTARERLADELGIEPSQELRELHHRILTSDPTLLTPRPAEPSVPRVVPAQLPPATAGFSGRRDQLRQLDRLLDDTEPAPTTLITGPPGAGKTTLAVHWAGRHRDRWPDGQLYIDLRGYGPEPLVQPIEALAYFLRAIGLPTDQVPPQQAEASALFRSRIAGRRLLIVLDNAATVDQVRPLLPGGGDCLAIVTSRDRLTGLVAKEGARVLSVDVMADAEAQTLLSDAVGDARLAAEPDAAAALARLCGNLPLALRITAADLINHPQRSLTRHVDRLRTGNRLDALQVADDDGTAVRAAFRSSYARLPEPVRRLFRLLGLFPGSEIGLESAASLAGVEAAATEPLLDRLISAHLVTPRGAERFALHDLLRLFAQELGQEEDADAEREAATRRLYDHYSRVAVAAANRMYSFVVTLPLSEEAARIPVSFDDDTTASAWFDTEHPNLVALVRYAADRGDHLDACRLAATMQSYLHSKMHAVDWLNVARAYLFAARQIVDFRAQILAHLSLANLHRSRAQRNAAIKHFEQALALSRHSGWVDGQSITHNNLSGVYDYEGKLRLTVHHLHQALELRSPTRDITSKAVVLSNLGRALLRLGHVEDAVDHLERATNIHQRRGARVSESRSRASLGEALCELGQHHRALALLNHAVAVQRELDDRMFLPNTLCRLANAHLDVGQTDLAAELVPTAMALVRETGHRRSEAWVTYVTARVHEHTGCPDAALDGYAQALRLSRERGNGYLQVQAMIGMSSAHHQLGQRESARRCIDKALARARRFEYALLERQAEAVRVALS</sequence>
<dbReference type="SMART" id="SM00862">
    <property type="entry name" value="Trans_reg_C"/>
    <property type="match status" value="1"/>
</dbReference>
<evidence type="ECO:0000313" key="10">
    <source>
        <dbReference type="Proteomes" id="UP000000844"/>
    </source>
</evidence>
<accession>D3PUI5</accession>
<keyword evidence="10" id="KW-1185">Reference proteome</keyword>
<evidence type="ECO:0000259" key="8">
    <source>
        <dbReference type="PROSITE" id="PS51755"/>
    </source>
</evidence>
<organism evidence="9 10">
    <name type="scientific">Stackebrandtia nassauensis (strain DSM 44728 / CIP 108903 / NRRL B-16338 / NBRC 102104 / LLR-40K-21)</name>
    <dbReference type="NCBI Taxonomy" id="446470"/>
    <lineage>
        <taxon>Bacteria</taxon>
        <taxon>Bacillati</taxon>
        <taxon>Actinomycetota</taxon>
        <taxon>Actinomycetes</taxon>
        <taxon>Glycomycetales</taxon>
        <taxon>Glycomycetaceae</taxon>
        <taxon>Stackebrandtia</taxon>
    </lineage>
</organism>
<evidence type="ECO:0000256" key="2">
    <source>
        <dbReference type="ARBA" id="ARBA00023015"/>
    </source>
</evidence>
<evidence type="ECO:0000256" key="1">
    <source>
        <dbReference type="ARBA" id="ARBA00005820"/>
    </source>
</evidence>
<dbReference type="InterPro" id="IPR003593">
    <property type="entry name" value="AAA+_ATPase"/>
</dbReference>
<dbReference type="Gene3D" id="1.10.10.10">
    <property type="entry name" value="Winged helix-like DNA-binding domain superfamily/Winged helix DNA-binding domain"/>
    <property type="match status" value="2"/>
</dbReference>
<dbReference type="HOGENOM" id="CLU_004665_2_0_11"/>
<dbReference type="InterPro" id="IPR051677">
    <property type="entry name" value="AfsR-DnrI-RedD_regulator"/>
</dbReference>
<keyword evidence="3 6" id="KW-0238">DNA-binding</keyword>
<dbReference type="GO" id="GO:0006355">
    <property type="term" value="P:regulation of DNA-templated transcription"/>
    <property type="evidence" value="ECO:0007669"/>
    <property type="project" value="InterPro"/>
</dbReference>
<dbReference type="SMART" id="SM00028">
    <property type="entry name" value="TPR"/>
    <property type="match status" value="9"/>
</dbReference>
<evidence type="ECO:0000313" key="9">
    <source>
        <dbReference type="EMBL" id="ADD42998.1"/>
    </source>
</evidence>
<dbReference type="InterPro" id="IPR027417">
    <property type="entry name" value="P-loop_NTPase"/>
</dbReference>
<dbReference type="Gene3D" id="3.40.50.300">
    <property type="entry name" value="P-loop containing nucleotide triphosphate hydrolases"/>
    <property type="match status" value="1"/>
</dbReference>
<evidence type="ECO:0000256" key="6">
    <source>
        <dbReference type="PROSITE-ProRule" id="PRU01091"/>
    </source>
</evidence>
<dbReference type="SUPFAM" id="SSF46894">
    <property type="entry name" value="C-terminal effector domain of the bipartite response regulators"/>
    <property type="match status" value="1"/>
</dbReference>
<dbReference type="Pfam" id="PF00486">
    <property type="entry name" value="Trans_reg_C"/>
    <property type="match status" value="1"/>
</dbReference>
<dbReference type="SUPFAM" id="SSF52540">
    <property type="entry name" value="P-loop containing nucleoside triphosphate hydrolases"/>
    <property type="match status" value="1"/>
</dbReference>
<dbReference type="SUPFAM" id="SSF48452">
    <property type="entry name" value="TPR-like"/>
    <property type="match status" value="3"/>
</dbReference>
<feature type="region of interest" description="Disordered" evidence="7">
    <location>
        <begin position="1"/>
        <end position="26"/>
    </location>
</feature>
<dbReference type="STRING" id="446470.Snas_3332"/>
<feature type="region of interest" description="Disordered" evidence="7">
    <location>
        <begin position="266"/>
        <end position="293"/>
    </location>
</feature>
<dbReference type="Pfam" id="PF13176">
    <property type="entry name" value="TPR_7"/>
    <property type="match status" value="1"/>
</dbReference>
<keyword evidence="2" id="KW-0805">Transcription regulation</keyword>
<dbReference type="InterPro" id="IPR016032">
    <property type="entry name" value="Sig_transdc_resp-reg_C-effctor"/>
</dbReference>